<accession>W9R778</accession>
<protein>
    <submittedName>
        <fullName evidence="2">Uncharacterized protein</fullName>
    </submittedName>
</protein>
<keyword evidence="3" id="KW-1185">Reference proteome</keyword>
<sequence length="414" mass="45472">MDMSNSGCPSPNLNFLLGRAGIGPARPSLKKFGLRAARRPEVPALVSGGVVPVGLLSQLGFLSRQDSRGEEEQLKELIRQVAALHCSEDAIDLIPDPKLAFVSYEREAVGKVLSRTKISKLIVRNSLANAQIHGVPPDFFTKENARSVGARAGEVMAMLIPKPESKSWGRFFRVQVLVNIEQPLVVGFFRKDCLHDDKVCKAKSPAMLDDDYGNQTQLYGKWVKADYLAMVAEEERNANSATGGTVAGGDCSNSKAVVRNQNQDGNGEDELGVAVMGLQMRLYDSKQGQPGSFSSRKEQGRRANGAGRVGGLDETTYAGDGARAAGPEKGERRLAIVGGHRHRRGMVSTDREGIEERALTWEMCHISYCMRWIQSRQKVIAAFMTDPKLRMEPTGMVIRTLGLHPYRQTYVRPM</sequence>
<organism evidence="2 3">
    <name type="scientific">Morus notabilis</name>
    <dbReference type="NCBI Taxonomy" id="981085"/>
    <lineage>
        <taxon>Eukaryota</taxon>
        <taxon>Viridiplantae</taxon>
        <taxon>Streptophyta</taxon>
        <taxon>Embryophyta</taxon>
        <taxon>Tracheophyta</taxon>
        <taxon>Spermatophyta</taxon>
        <taxon>Magnoliopsida</taxon>
        <taxon>eudicotyledons</taxon>
        <taxon>Gunneridae</taxon>
        <taxon>Pentapetalae</taxon>
        <taxon>rosids</taxon>
        <taxon>fabids</taxon>
        <taxon>Rosales</taxon>
        <taxon>Moraceae</taxon>
        <taxon>Moreae</taxon>
        <taxon>Morus</taxon>
    </lineage>
</organism>
<evidence type="ECO:0000313" key="3">
    <source>
        <dbReference type="Proteomes" id="UP000030645"/>
    </source>
</evidence>
<dbReference type="AlphaFoldDB" id="W9R778"/>
<evidence type="ECO:0000256" key="1">
    <source>
        <dbReference type="SAM" id="MobiDB-lite"/>
    </source>
</evidence>
<evidence type="ECO:0000313" key="2">
    <source>
        <dbReference type="EMBL" id="EXB39514.1"/>
    </source>
</evidence>
<reference evidence="3" key="1">
    <citation type="submission" date="2013-01" db="EMBL/GenBank/DDBJ databases">
        <title>Draft Genome Sequence of a Mulberry Tree, Morus notabilis C.K. Schneid.</title>
        <authorList>
            <person name="He N."/>
            <person name="Zhao S."/>
        </authorList>
    </citation>
    <scope>NUCLEOTIDE SEQUENCE</scope>
</reference>
<name>W9R778_9ROSA</name>
<proteinExistence type="predicted"/>
<dbReference type="EMBL" id="KE343725">
    <property type="protein sequence ID" value="EXB39514.1"/>
    <property type="molecule type" value="Genomic_DNA"/>
</dbReference>
<feature type="region of interest" description="Disordered" evidence="1">
    <location>
        <begin position="286"/>
        <end position="330"/>
    </location>
</feature>
<gene>
    <name evidence="2" type="ORF">L484_011431</name>
</gene>
<dbReference type="Proteomes" id="UP000030645">
    <property type="component" value="Unassembled WGS sequence"/>
</dbReference>